<dbReference type="Proteomes" id="UP001215280">
    <property type="component" value="Unassembled WGS sequence"/>
</dbReference>
<keyword evidence="3" id="KW-1185">Reference proteome</keyword>
<protein>
    <submittedName>
        <fullName evidence="2">Uncharacterized protein</fullName>
    </submittedName>
</protein>
<gene>
    <name evidence="2" type="ORF">DFH07DRAFT_1028781</name>
</gene>
<feature type="compositionally biased region" description="Basic and acidic residues" evidence="1">
    <location>
        <begin position="104"/>
        <end position="115"/>
    </location>
</feature>
<name>A0AAD7J5K9_9AGAR</name>
<reference evidence="2" key="1">
    <citation type="submission" date="2023-03" db="EMBL/GenBank/DDBJ databases">
        <title>Massive genome expansion in bonnet fungi (Mycena s.s.) driven by repeated elements and novel gene families across ecological guilds.</title>
        <authorList>
            <consortium name="Lawrence Berkeley National Laboratory"/>
            <person name="Harder C.B."/>
            <person name="Miyauchi S."/>
            <person name="Viragh M."/>
            <person name="Kuo A."/>
            <person name="Thoen E."/>
            <person name="Andreopoulos B."/>
            <person name="Lu D."/>
            <person name="Skrede I."/>
            <person name="Drula E."/>
            <person name="Henrissat B."/>
            <person name="Morin E."/>
            <person name="Kohler A."/>
            <person name="Barry K."/>
            <person name="LaButti K."/>
            <person name="Morin E."/>
            <person name="Salamov A."/>
            <person name="Lipzen A."/>
            <person name="Mereny Z."/>
            <person name="Hegedus B."/>
            <person name="Baldrian P."/>
            <person name="Stursova M."/>
            <person name="Weitz H."/>
            <person name="Taylor A."/>
            <person name="Grigoriev I.V."/>
            <person name="Nagy L.G."/>
            <person name="Martin F."/>
            <person name="Kauserud H."/>
        </authorList>
    </citation>
    <scope>NUCLEOTIDE SEQUENCE</scope>
    <source>
        <strain evidence="2">CBHHK188m</strain>
    </source>
</reference>
<feature type="region of interest" description="Disordered" evidence="1">
    <location>
        <begin position="58"/>
        <end position="183"/>
    </location>
</feature>
<proteinExistence type="predicted"/>
<comment type="caution">
    <text evidence="2">The sequence shown here is derived from an EMBL/GenBank/DDBJ whole genome shotgun (WGS) entry which is preliminary data.</text>
</comment>
<feature type="compositionally biased region" description="Basic residues" evidence="1">
    <location>
        <begin position="58"/>
        <end position="69"/>
    </location>
</feature>
<dbReference type="EMBL" id="JARJLG010000065">
    <property type="protein sequence ID" value="KAJ7754987.1"/>
    <property type="molecule type" value="Genomic_DNA"/>
</dbReference>
<feature type="region of interest" description="Disordered" evidence="1">
    <location>
        <begin position="214"/>
        <end position="241"/>
    </location>
</feature>
<feature type="compositionally biased region" description="Acidic residues" evidence="1">
    <location>
        <begin position="87"/>
        <end position="96"/>
    </location>
</feature>
<dbReference type="AlphaFoldDB" id="A0AAD7J5K9"/>
<evidence type="ECO:0000256" key="1">
    <source>
        <dbReference type="SAM" id="MobiDB-lite"/>
    </source>
</evidence>
<feature type="compositionally biased region" description="Basic residues" evidence="1">
    <location>
        <begin position="167"/>
        <end position="177"/>
    </location>
</feature>
<feature type="compositionally biased region" description="Basic residues" evidence="1">
    <location>
        <begin position="137"/>
        <end position="148"/>
    </location>
</feature>
<accession>A0AAD7J5K9</accession>
<sequence>MPFRPGIPRPVLALLAEKISGRSLSFVAPFLSTIPTIPLDAALRQALRLSVPKTPRRMIRWATAHRKVPSGRTDRRGSASTRPVDGADQDDDDDEPTSASISLQERRDHDAKTKSATDWGRLVRRTPRHPSLWHPTPARHHAHRHRRRQGTDAHKAAPSFFPVSLPRRPKPPRHRRPQGTCNLNLTSSTARETHLPPAPSFAVLQYPVLDHKPARHQRPQGTSTFNPREKTFFHQRRPPPCSNTLYSTASPHGTDAHKALQPAQETLLPPAPSSAVLQYPVREYTPTRHMAPKTIETLPRNHFLALQTIYP</sequence>
<evidence type="ECO:0000313" key="3">
    <source>
        <dbReference type="Proteomes" id="UP001215280"/>
    </source>
</evidence>
<evidence type="ECO:0000313" key="2">
    <source>
        <dbReference type="EMBL" id="KAJ7754987.1"/>
    </source>
</evidence>
<organism evidence="2 3">
    <name type="scientific">Mycena maculata</name>
    <dbReference type="NCBI Taxonomy" id="230809"/>
    <lineage>
        <taxon>Eukaryota</taxon>
        <taxon>Fungi</taxon>
        <taxon>Dikarya</taxon>
        <taxon>Basidiomycota</taxon>
        <taxon>Agaricomycotina</taxon>
        <taxon>Agaricomycetes</taxon>
        <taxon>Agaricomycetidae</taxon>
        <taxon>Agaricales</taxon>
        <taxon>Marasmiineae</taxon>
        <taxon>Mycenaceae</taxon>
        <taxon>Mycena</taxon>
    </lineage>
</organism>